<keyword evidence="9" id="KW-1185">Reference proteome</keyword>
<accession>A0A6G9AH74</accession>
<feature type="signal peptide" evidence="6">
    <location>
        <begin position="1"/>
        <end position="18"/>
    </location>
</feature>
<keyword evidence="5" id="KW-1133">Transmembrane helix</keyword>
<feature type="repeat" description="TPR" evidence="3">
    <location>
        <begin position="160"/>
        <end position="193"/>
    </location>
</feature>
<organism evidence="8 9">
    <name type="scientific">Spirosoma aureum</name>
    <dbReference type="NCBI Taxonomy" id="2692134"/>
    <lineage>
        <taxon>Bacteria</taxon>
        <taxon>Pseudomonadati</taxon>
        <taxon>Bacteroidota</taxon>
        <taxon>Cytophagia</taxon>
        <taxon>Cytophagales</taxon>
        <taxon>Cytophagaceae</taxon>
        <taxon>Spirosoma</taxon>
    </lineage>
</organism>
<evidence type="ECO:0000256" key="4">
    <source>
        <dbReference type="SAM" id="Coils"/>
    </source>
</evidence>
<dbReference type="InterPro" id="IPR019734">
    <property type="entry name" value="TPR_rpt"/>
</dbReference>
<dbReference type="PROSITE" id="PS50005">
    <property type="entry name" value="TPR"/>
    <property type="match status" value="4"/>
</dbReference>
<feature type="transmembrane region" description="Helical" evidence="5">
    <location>
        <begin position="435"/>
        <end position="455"/>
    </location>
</feature>
<dbReference type="EMBL" id="CP050063">
    <property type="protein sequence ID" value="QIP11635.1"/>
    <property type="molecule type" value="Genomic_DNA"/>
</dbReference>
<gene>
    <name evidence="8" type="ORF">G8759_02800</name>
</gene>
<name>A0A6G9AH74_9BACT</name>
<dbReference type="Proteomes" id="UP000501802">
    <property type="component" value="Chromosome"/>
</dbReference>
<dbReference type="InterPro" id="IPR005467">
    <property type="entry name" value="His_kinase_dom"/>
</dbReference>
<keyword evidence="5" id="KW-0812">Transmembrane</keyword>
<dbReference type="PROSITE" id="PS50109">
    <property type="entry name" value="HIS_KIN"/>
    <property type="match status" value="1"/>
</dbReference>
<evidence type="ECO:0000256" key="3">
    <source>
        <dbReference type="PROSITE-ProRule" id="PRU00339"/>
    </source>
</evidence>
<dbReference type="SUPFAM" id="SSF48452">
    <property type="entry name" value="TPR-like"/>
    <property type="match status" value="2"/>
</dbReference>
<dbReference type="SMART" id="SM00387">
    <property type="entry name" value="HATPase_c"/>
    <property type="match status" value="1"/>
</dbReference>
<feature type="coiled-coil region" evidence="4">
    <location>
        <begin position="418"/>
        <end position="506"/>
    </location>
</feature>
<sequence length="765" mass="85229">MKPFFTLFLVLVSLQLVGAQTPKLDSLNRLISQAPTDTARINLINKKIALLTDVNLDSAISLSQRNINDAKRINYKLGEATARLRIAHCFNFKGNYSAVKENLKIAETLYGSLKDSAYLLKVYNAYGTMYGMQSKYDSAITFFEKGIAIAERNGYKANLGNTYLNVGIAYDMLSNRPQALRFQQKALTLAESENNLRDQAFCLVNMANLYKGMDDLKGAEQRYHKALQLARQEGIKSIELYSYTNLASIYTGQHANQKAYEFAMKAAILGKEMGDDGIQASSLSTGATNLAEQKKFTEAEKLNKQAMAIADASQQPLNIHQTYSTMGTILKMQGKYAEAIPYYEKSFAVLKDADIYDTQTGEIYAELSTCYEKTGNYNKALATYKTAAAITDSVRGKENIRKATELTMNYEFAKKQQAVEAEQQKQNAIAKARQLALLAGLALTLLLAGVSFYAYRTKKKANTLLESQKLQLQNQKNQLEEQKEQLQKTLTELRKTQRQLVQAEKMATMGKLTKGIVDRILNPLNYINNFALAAKELLNELVTVTQQYQTSYSQTDREDLEDSGAMLSQNLDKINEHGSSTARILQDMQKLLKERSSDMAVVEINSFLEHKINDSLTIALKSNASSLPIALNFSLAPQPLEVNLLPHEFTQVLVSLIDNSCYSLMEKSRRVGGFAAKIDVQTQQIDDHVQIQVRDNGRGIPAKELSQLFSPFFTTKPTAKGTGLGLFMSKDVVEHLQGQMTIDSVEGEFTVVTILLPLTTADSLV</sequence>
<keyword evidence="4" id="KW-0175">Coiled coil</keyword>
<dbReference type="Gene3D" id="1.25.40.10">
    <property type="entry name" value="Tetratricopeptide repeat domain"/>
    <property type="match status" value="2"/>
</dbReference>
<dbReference type="Pfam" id="PF02518">
    <property type="entry name" value="HATPase_c"/>
    <property type="match status" value="1"/>
</dbReference>
<dbReference type="InterPro" id="IPR011990">
    <property type="entry name" value="TPR-like_helical_dom_sf"/>
</dbReference>
<feature type="repeat" description="TPR" evidence="3">
    <location>
        <begin position="320"/>
        <end position="353"/>
    </location>
</feature>
<reference evidence="8 9" key="1">
    <citation type="submission" date="2020-03" db="EMBL/GenBank/DDBJ databases">
        <authorList>
            <person name="Kim M.K."/>
        </authorList>
    </citation>
    <scope>NUCLEOTIDE SEQUENCE [LARGE SCALE GENOMIC DNA]</scope>
    <source>
        <strain evidence="8 9">BT328</strain>
    </source>
</reference>
<protein>
    <recommendedName>
        <fullName evidence="2">histidine kinase</fullName>
        <ecNumber evidence="2">2.7.13.3</ecNumber>
    </recommendedName>
</protein>
<evidence type="ECO:0000256" key="5">
    <source>
        <dbReference type="SAM" id="Phobius"/>
    </source>
</evidence>
<evidence type="ECO:0000256" key="6">
    <source>
        <dbReference type="SAM" id="SignalP"/>
    </source>
</evidence>
<feature type="chain" id="PRO_5026060065" description="histidine kinase" evidence="6">
    <location>
        <begin position="19"/>
        <end position="765"/>
    </location>
</feature>
<dbReference type="InterPro" id="IPR004358">
    <property type="entry name" value="Sig_transdc_His_kin-like_C"/>
</dbReference>
<feature type="domain" description="Histidine kinase" evidence="7">
    <location>
        <begin position="515"/>
        <end position="760"/>
    </location>
</feature>
<keyword evidence="6" id="KW-0732">Signal</keyword>
<dbReference type="Gene3D" id="1.10.287.130">
    <property type="match status" value="1"/>
</dbReference>
<evidence type="ECO:0000256" key="1">
    <source>
        <dbReference type="ARBA" id="ARBA00000085"/>
    </source>
</evidence>
<dbReference type="GO" id="GO:0004673">
    <property type="term" value="F:protein histidine kinase activity"/>
    <property type="evidence" value="ECO:0007669"/>
    <property type="project" value="UniProtKB-EC"/>
</dbReference>
<keyword evidence="5" id="KW-0472">Membrane</keyword>
<dbReference type="PANTHER" id="PTHR43065:SF42">
    <property type="entry name" value="TWO-COMPONENT SENSOR PPRA"/>
    <property type="match status" value="1"/>
</dbReference>
<dbReference type="AlphaFoldDB" id="A0A6G9AH74"/>
<evidence type="ECO:0000259" key="7">
    <source>
        <dbReference type="PROSITE" id="PS50109"/>
    </source>
</evidence>
<dbReference type="KEGG" id="spib:G8759_02800"/>
<evidence type="ECO:0000256" key="2">
    <source>
        <dbReference type="ARBA" id="ARBA00012438"/>
    </source>
</evidence>
<feature type="repeat" description="TPR" evidence="3">
    <location>
        <begin position="361"/>
        <end position="394"/>
    </location>
</feature>
<dbReference type="RefSeq" id="WP_167205011.1">
    <property type="nucleotide sequence ID" value="NZ_CP050063.1"/>
</dbReference>
<proteinExistence type="predicted"/>
<dbReference type="InterPro" id="IPR003594">
    <property type="entry name" value="HATPase_dom"/>
</dbReference>
<dbReference type="PRINTS" id="PR00344">
    <property type="entry name" value="BCTRLSENSOR"/>
</dbReference>
<keyword evidence="3" id="KW-0802">TPR repeat</keyword>
<evidence type="ECO:0000313" key="9">
    <source>
        <dbReference type="Proteomes" id="UP000501802"/>
    </source>
</evidence>
<dbReference type="SMART" id="SM00028">
    <property type="entry name" value="TPR"/>
    <property type="match status" value="7"/>
</dbReference>
<evidence type="ECO:0000313" key="8">
    <source>
        <dbReference type="EMBL" id="QIP11635.1"/>
    </source>
</evidence>
<dbReference type="EC" id="2.7.13.3" evidence="2"/>
<feature type="repeat" description="TPR" evidence="3">
    <location>
        <begin position="120"/>
        <end position="153"/>
    </location>
</feature>
<dbReference type="SUPFAM" id="SSF55874">
    <property type="entry name" value="ATPase domain of HSP90 chaperone/DNA topoisomerase II/histidine kinase"/>
    <property type="match status" value="1"/>
</dbReference>
<dbReference type="PANTHER" id="PTHR43065">
    <property type="entry name" value="SENSOR HISTIDINE KINASE"/>
    <property type="match status" value="1"/>
</dbReference>
<dbReference type="Gene3D" id="3.30.565.10">
    <property type="entry name" value="Histidine kinase-like ATPase, C-terminal domain"/>
    <property type="match status" value="1"/>
</dbReference>
<comment type="catalytic activity">
    <reaction evidence="1">
        <text>ATP + protein L-histidine = ADP + protein N-phospho-L-histidine.</text>
        <dbReference type="EC" id="2.7.13.3"/>
    </reaction>
</comment>
<dbReference type="InterPro" id="IPR036890">
    <property type="entry name" value="HATPase_C_sf"/>
</dbReference>
<dbReference type="Pfam" id="PF13424">
    <property type="entry name" value="TPR_12"/>
    <property type="match status" value="2"/>
</dbReference>